<accession>A0A2N3XU25</accession>
<dbReference type="AlphaFoldDB" id="A0A2N3XU25"/>
<sequence>MTEKQSTPRPPAEPIAAAGDERRWIALAFIAVAQLMIALDATVINIALPSAQADLGFSDAHRQWVITAYTLAFGGLLLLGGRLADSLGRARAFPIGLLGFAAASVLGAAATNLETLVAARGLQGAFAALLAPTVLSLVATTFAEPRERAKAFAIFGAIAGSGGAVGLVLGGVLAENLTWRACLYVNVPIALVAAAGARYVLGRSGPARRMRLDLPGALLAIGGMTSIVFGCAQGPSGIVLVGAGTVLLAVFAAWEARTPVPLLPLRILRSRNRVGACLAVAFGVAGMLGVFLFLTYYLQEVRGYPPVQAGLAFLPLSAAVLASSQLLAARLQPYLPPRVLIASGLLVAAAALGLLTGLSATGTYAADVLPVEILLGLGMGCVFPPAMSVATHQVDPRDAGVAAAVVNTAQQVGGSIGVAVLNAAAAGATAGSVAAGASRADALVSGYTAAAFWAALALAAGALISAVLINAKAPEQRGRGSK</sequence>
<evidence type="ECO:0000259" key="8">
    <source>
        <dbReference type="PROSITE" id="PS50850"/>
    </source>
</evidence>
<dbReference type="InterPro" id="IPR036259">
    <property type="entry name" value="MFS_trans_sf"/>
</dbReference>
<feature type="transmembrane region" description="Helical" evidence="7">
    <location>
        <begin position="24"/>
        <end position="48"/>
    </location>
</feature>
<evidence type="ECO:0000256" key="6">
    <source>
        <dbReference type="ARBA" id="ARBA00023136"/>
    </source>
</evidence>
<dbReference type="OrthoDB" id="4080117at2"/>
<feature type="transmembrane region" description="Helical" evidence="7">
    <location>
        <begin position="339"/>
        <end position="360"/>
    </location>
</feature>
<keyword evidence="10" id="KW-1185">Reference proteome</keyword>
<dbReference type="PROSITE" id="PS50850">
    <property type="entry name" value="MFS"/>
    <property type="match status" value="1"/>
</dbReference>
<evidence type="ECO:0000256" key="1">
    <source>
        <dbReference type="ARBA" id="ARBA00004651"/>
    </source>
</evidence>
<dbReference type="Gene3D" id="1.20.1720.10">
    <property type="entry name" value="Multidrug resistance protein D"/>
    <property type="match status" value="1"/>
</dbReference>
<evidence type="ECO:0000256" key="4">
    <source>
        <dbReference type="ARBA" id="ARBA00022692"/>
    </source>
</evidence>
<feature type="transmembrane region" description="Helical" evidence="7">
    <location>
        <begin position="92"/>
        <end position="111"/>
    </location>
</feature>
<evidence type="ECO:0000256" key="2">
    <source>
        <dbReference type="ARBA" id="ARBA00022448"/>
    </source>
</evidence>
<feature type="transmembrane region" description="Helical" evidence="7">
    <location>
        <begin position="274"/>
        <end position="297"/>
    </location>
</feature>
<dbReference type="Proteomes" id="UP000233786">
    <property type="component" value="Unassembled WGS sequence"/>
</dbReference>
<comment type="subcellular location">
    <subcellularLocation>
        <location evidence="1">Cell membrane</location>
        <topology evidence="1">Multi-pass membrane protein</topology>
    </subcellularLocation>
</comment>
<dbReference type="InterPro" id="IPR020846">
    <property type="entry name" value="MFS_dom"/>
</dbReference>
<dbReference type="PANTHER" id="PTHR42718:SF46">
    <property type="entry name" value="BLR6921 PROTEIN"/>
    <property type="match status" value="1"/>
</dbReference>
<gene>
    <name evidence="9" type="ORF">A8926_1683</name>
</gene>
<evidence type="ECO:0000256" key="7">
    <source>
        <dbReference type="SAM" id="Phobius"/>
    </source>
</evidence>
<organism evidence="9 10">
    <name type="scientific">Saccharopolyspora spinosa</name>
    <dbReference type="NCBI Taxonomy" id="60894"/>
    <lineage>
        <taxon>Bacteria</taxon>
        <taxon>Bacillati</taxon>
        <taxon>Actinomycetota</taxon>
        <taxon>Actinomycetes</taxon>
        <taxon>Pseudonocardiales</taxon>
        <taxon>Pseudonocardiaceae</taxon>
        <taxon>Saccharopolyspora</taxon>
    </lineage>
</organism>
<protein>
    <submittedName>
        <fullName evidence="9">EmrB/QacA subfamily drug resistance transporter</fullName>
    </submittedName>
</protein>
<feature type="transmembrane region" description="Helical" evidence="7">
    <location>
        <begin position="309"/>
        <end position="327"/>
    </location>
</feature>
<feature type="transmembrane region" description="Helical" evidence="7">
    <location>
        <begin position="60"/>
        <end position="80"/>
    </location>
</feature>
<dbReference type="RefSeq" id="WP_010308955.1">
    <property type="nucleotide sequence ID" value="NZ_CP061007.1"/>
</dbReference>
<dbReference type="GO" id="GO:0022857">
    <property type="term" value="F:transmembrane transporter activity"/>
    <property type="evidence" value="ECO:0007669"/>
    <property type="project" value="InterPro"/>
</dbReference>
<feature type="transmembrane region" description="Helical" evidence="7">
    <location>
        <begin position="178"/>
        <end position="200"/>
    </location>
</feature>
<evidence type="ECO:0000313" key="10">
    <source>
        <dbReference type="Proteomes" id="UP000233786"/>
    </source>
</evidence>
<feature type="transmembrane region" description="Helical" evidence="7">
    <location>
        <begin position="236"/>
        <end position="254"/>
    </location>
</feature>
<feature type="transmembrane region" description="Helical" evidence="7">
    <location>
        <begin position="212"/>
        <end position="230"/>
    </location>
</feature>
<dbReference type="STRING" id="994479.GCA_000194155_04391"/>
<dbReference type="GO" id="GO:0005886">
    <property type="term" value="C:plasma membrane"/>
    <property type="evidence" value="ECO:0007669"/>
    <property type="project" value="UniProtKB-SubCell"/>
</dbReference>
<feature type="transmembrane region" description="Helical" evidence="7">
    <location>
        <begin position="117"/>
        <end position="139"/>
    </location>
</feature>
<dbReference type="Pfam" id="PF07690">
    <property type="entry name" value="MFS_1"/>
    <property type="match status" value="1"/>
</dbReference>
<keyword evidence="4 7" id="KW-0812">Transmembrane</keyword>
<keyword evidence="6 7" id="KW-0472">Membrane</keyword>
<comment type="caution">
    <text evidence="9">The sequence shown here is derived from an EMBL/GenBank/DDBJ whole genome shotgun (WGS) entry which is preliminary data.</text>
</comment>
<feature type="domain" description="Major facilitator superfamily (MFS) profile" evidence="8">
    <location>
        <begin position="26"/>
        <end position="477"/>
    </location>
</feature>
<dbReference type="InterPro" id="IPR011701">
    <property type="entry name" value="MFS"/>
</dbReference>
<dbReference type="PANTHER" id="PTHR42718">
    <property type="entry name" value="MAJOR FACILITATOR SUPERFAMILY MULTIDRUG TRANSPORTER MFSC"/>
    <property type="match status" value="1"/>
</dbReference>
<keyword evidence="3" id="KW-1003">Cell membrane</keyword>
<evidence type="ECO:0000256" key="3">
    <source>
        <dbReference type="ARBA" id="ARBA00022475"/>
    </source>
</evidence>
<keyword evidence="2" id="KW-0813">Transport</keyword>
<dbReference type="Gene3D" id="1.20.1250.20">
    <property type="entry name" value="MFS general substrate transporter like domains"/>
    <property type="match status" value="1"/>
</dbReference>
<dbReference type="SUPFAM" id="SSF103473">
    <property type="entry name" value="MFS general substrate transporter"/>
    <property type="match status" value="1"/>
</dbReference>
<keyword evidence="5 7" id="KW-1133">Transmembrane helix</keyword>
<reference evidence="9" key="1">
    <citation type="submission" date="2017-12" db="EMBL/GenBank/DDBJ databases">
        <title>Sequencing the genomes of 1000 Actinobacteria strains.</title>
        <authorList>
            <person name="Klenk H.-P."/>
        </authorList>
    </citation>
    <scope>NUCLEOTIDE SEQUENCE [LARGE SCALE GENOMIC DNA]</scope>
    <source>
        <strain evidence="9">DSM 44228</strain>
    </source>
</reference>
<feature type="transmembrane region" description="Helical" evidence="7">
    <location>
        <begin position="450"/>
        <end position="469"/>
    </location>
</feature>
<evidence type="ECO:0000256" key="5">
    <source>
        <dbReference type="ARBA" id="ARBA00022989"/>
    </source>
</evidence>
<dbReference type="CDD" id="cd17321">
    <property type="entry name" value="MFS_MMR_MDR_like"/>
    <property type="match status" value="1"/>
</dbReference>
<evidence type="ECO:0000313" key="9">
    <source>
        <dbReference type="EMBL" id="PKW14100.1"/>
    </source>
</evidence>
<proteinExistence type="predicted"/>
<name>A0A2N3XU25_SACSN</name>
<dbReference type="EMBL" id="PJNB01000001">
    <property type="protein sequence ID" value="PKW14100.1"/>
    <property type="molecule type" value="Genomic_DNA"/>
</dbReference>
<feature type="transmembrane region" description="Helical" evidence="7">
    <location>
        <begin position="151"/>
        <end position="172"/>
    </location>
</feature>